<evidence type="ECO:0000259" key="1">
    <source>
        <dbReference type="PROSITE" id="PS50805"/>
    </source>
</evidence>
<protein>
    <recommendedName>
        <fullName evidence="1">KRAB domain-containing protein</fullName>
    </recommendedName>
</protein>
<feature type="domain" description="KRAB" evidence="1">
    <location>
        <begin position="16"/>
        <end position="94"/>
    </location>
</feature>
<dbReference type="GeneTree" id="ENSGT01150000286936"/>
<sequence>FLLPQGRSPCQEMELLTFMDIAIDFTEEEWECLQPAQKNLYRDVMLENYRNLAFLAMTPNHIQEYSLKKGLKHILPEKNSLWREQNSLERSPTNAKYVTKFLLKYYTLCTTEFTLERNLTNIRNVAKLLAIKQALFTTTELTLENSRTKVNNVDKHLIKKKNFIHHSRRHPGECEM</sequence>
<proteinExistence type="predicted"/>
<dbReference type="PANTHER" id="PTHR23232">
    <property type="entry name" value="KRAB DOMAIN C2H2 ZINC FINGER"/>
    <property type="match status" value="1"/>
</dbReference>
<accession>A0A8D2HJ66</accession>
<dbReference type="InterPro" id="IPR001909">
    <property type="entry name" value="KRAB"/>
</dbReference>
<dbReference type="SMART" id="SM00349">
    <property type="entry name" value="KRAB"/>
    <property type="match status" value="1"/>
</dbReference>
<keyword evidence="3" id="KW-1185">Reference proteome</keyword>
<dbReference type="AlphaFoldDB" id="A0A8D2HJ66"/>
<dbReference type="Ensembl" id="ENSUPAT00010015122.1">
    <property type="protein sequence ID" value="ENSUPAP00010013197.1"/>
    <property type="gene ID" value="ENSUPAG00010010670.1"/>
</dbReference>
<evidence type="ECO:0000313" key="3">
    <source>
        <dbReference type="Proteomes" id="UP000694417"/>
    </source>
</evidence>
<dbReference type="Pfam" id="PF01352">
    <property type="entry name" value="KRAB"/>
    <property type="match status" value="1"/>
</dbReference>
<dbReference type="InterPro" id="IPR050169">
    <property type="entry name" value="Krueppel_C2H2_ZnF"/>
</dbReference>
<dbReference type="PROSITE" id="PS50805">
    <property type="entry name" value="KRAB"/>
    <property type="match status" value="1"/>
</dbReference>
<reference evidence="2" key="1">
    <citation type="submission" date="2025-08" db="UniProtKB">
        <authorList>
            <consortium name="Ensembl"/>
        </authorList>
    </citation>
    <scope>IDENTIFICATION</scope>
</reference>
<dbReference type="Gene3D" id="6.10.140.140">
    <property type="match status" value="1"/>
</dbReference>
<evidence type="ECO:0000313" key="2">
    <source>
        <dbReference type="Ensembl" id="ENSUPAP00010013197.1"/>
    </source>
</evidence>
<dbReference type="Proteomes" id="UP000694417">
    <property type="component" value="Unplaced"/>
</dbReference>
<dbReference type="GO" id="GO:0006355">
    <property type="term" value="P:regulation of DNA-templated transcription"/>
    <property type="evidence" value="ECO:0007669"/>
    <property type="project" value="InterPro"/>
</dbReference>
<organism evidence="2 3">
    <name type="scientific">Urocitellus parryii</name>
    <name type="common">Arctic ground squirrel</name>
    <name type="synonym">Spermophilus parryii</name>
    <dbReference type="NCBI Taxonomy" id="9999"/>
    <lineage>
        <taxon>Eukaryota</taxon>
        <taxon>Metazoa</taxon>
        <taxon>Chordata</taxon>
        <taxon>Craniata</taxon>
        <taxon>Vertebrata</taxon>
        <taxon>Euteleostomi</taxon>
        <taxon>Mammalia</taxon>
        <taxon>Eutheria</taxon>
        <taxon>Euarchontoglires</taxon>
        <taxon>Glires</taxon>
        <taxon>Rodentia</taxon>
        <taxon>Sciuromorpha</taxon>
        <taxon>Sciuridae</taxon>
        <taxon>Xerinae</taxon>
        <taxon>Marmotini</taxon>
        <taxon>Urocitellus</taxon>
    </lineage>
</organism>
<name>A0A8D2HJ66_UROPR</name>
<dbReference type="SUPFAM" id="SSF109640">
    <property type="entry name" value="KRAB domain (Kruppel-associated box)"/>
    <property type="match status" value="1"/>
</dbReference>
<dbReference type="InterPro" id="IPR036051">
    <property type="entry name" value="KRAB_dom_sf"/>
</dbReference>
<dbReference type="PANTHER" id="PTHR23232:SF163">
    <property type="entry name" value="ZINC FINGER PROTEIN 589"/>
    <property type="match status" value="1"/>
</dbReference>
<dbReference type="CDD" id="cd07765">
    <property type="entry name" value="KRAB_A-box"/>
    <property type="match status" value="1"/>
</dbReference>
<reference evidence="2" key="2">
    <citation type="submission" date="2025-09" db="UniProtKB">
        <authorList>
            <consortium name="Ensembl"/>
        </authorList>
    </citation>
    <scope>IDENTIFICATION</scope>
</reference>